<protein>
    <recommendedName>
        <fullName evidence="4">DUF541 domain-containing protein</fullName>
    </recommendedName>
</protein>
<evidence type="ECO:0000313" key="2">
    <source>
        <dbReference type="EMBL" id="GAD48476.1"/>
    </source>
</evidence>
<dbReference type="RefSeq" id="WP_021689383.1">
    <property type="nucleotide sequence ID" value="NZ_BASZ01000002.1"/>
</dbReference>
<keyword evidence="1" id="KW-0732">Signal</keyword>
<dbReference type="InterPro" id="IPR007497">
    <property type="entry name" value="SIMPL/DUF541"/>
</dbReference>
<dbReference type="PANTHER" id="PTHR34387">
    <property type="entry name" value="SLR1258 PROTEIN"/>
    <property type="match status" value="1"/>
</dbReference>
<dbReference type="OrthoDB" id="7468374at2"/>
<dbReference type="Proteomes" id="UP000016568">
    <property type="component" value="Unassembled WGS sequence"/>
</dbReference>
<dbReference type="AlphaFoldDB" id="U2Y5S0"/>
<dbReference type="KEGG" id="ntd:EGO55_02350"/>
<name>U2Y5S0_9SPHN</name>
<dbReference type="InterPro" id="IPR052022">
    <property type="entry name" value="26kDa_periplasmic_antigen"/>
</dbReference>
<accession>U2Y5S0</accession>
<organism evidence="2 3">
    <name type="scientific">Caenibius tardaugens NBRC 16725</name>
    <dbReference type="NCBI Taxonomy" id="1219035"/>
    <lineage>
        <taxon>Bacteria</taxon>
        <taxon>Pseudomonadati</taxon>
        <taxon>Pseudomonadota</taxon>
        <taxon>Alphaproteobacteria</taxon>
        <taxon>Sphingomonadales</taxon>
        <taxon>Erythrobacteraceae</taxon>
        <taxon>Caenibius</taxon>
    </lineage>
</organism>
<evidence type="ECO:0000313" key="3">
    <source>
        <dbReference type="Proteomes" id="UP000016568"/>
    </source>
</evidence>
<evidence type="ECO:0008006" key="4">
    <source>
        <dbReference type="Google" id="ProtNLM"/>
    </source>
</evidence>
<proteinExistence type="predicted"/>
<dbReference type="eggNOG" id="COG2968">
    <property type="taxonomic scope" value="Bacteria"/>
</dbReference>
<comment type="caution">
    <text evidence="2">The sequence shown here is derived from an EMBL/GenBank/DDBJ whole genome shotgun (WGS) entry which is preliminary data.</text>
</comment>
<feature type="chain" id="PRO_5030177648" description="DUF541 domain-containing protein" evidence="1">
    <location>
        <begin position="20"/>
        <end position="249"/>
    </location>
</feature>
<dbReference type="PANTHER" id="PTHR34387:SF1">
    <property type="entry name" value="PERIPLASMIC IMMUNOGENIC PROTEIN"/>
    <property type="match status" value="1"/>
</dbReference>
<dbReference type="Gene3D" id="3.30.110.170">
    <property type="entry name" value="Protein of unknown function (DUF541), domain 1"/>
    <property type="match status" value="1"/>
</dbReference>
<dbReference type="GO" id="GO:0006974">
    <property type="term" value="P:DNA damage response"/>
    <property type="evidence" value="ECO:0007669"/>
    <property type="project" value="TreeGrafter"/>
</dbReference>
<gene>
    <name evidence="2" type="ORF">NT2_02_05600</name>
</gene>
<dbReference type="Pfam" id="PF04402">
    <property type="entry name" value="SIMPL"/>
    <property type="match status" value="1"/>
</dbReference>
<keyword evidence="3" id="KW-1185">Reference proteome</keyword>
<reference evidence="2 3" key="1">
    <citation type="submission" date="2013-09" db="EMBL/GenBank/DDBJ databases">
        <title>Whole genome shotgun sequence of Novosphingobium tardaugens NBRC 16725.</title>
        <authorList>
            <person name="Isaki S."/>
            <person name="Hosoyama A."/>
            <person name="Tsuchikane K."/>
            <person name="Katsumata H."/>
            <person name="Ando Y."/>
            <person name="Yamazaki S."/>
            <person name="Fujita N."/>
        </authorList>
    </citation>
    <scope>NUCLEOTIDE SEQUENCE [LARGE SCALE GENOMIC DNA]</scope>
    <source>
        <strain evidence="2 3">NBRC 16725</strain>
    </source>
</reference>
<dbReference type="PROSITE" id="PS51257">
    <property type="entry name" value="PROKAR_LIPOPROTEIN"/>
    <property type="match status" value="1"/>
</dbReference>
<dbReference type="EMBL" id="BASZ01000002">
    <property type="protein sequence ID" value="GAD48476.1"/>
    <property type="molecule type" value="Genomic_DNA"/>
</dbReference>
<evidence type="ECO:0000256" key="1">
    <source>
        <dbReference type="SAM" id="SignalP"/>
    </source>
</evidence>
<sequence length="249" mass="26320">MRIMITRLPIVLGLGCALAACGERKFDPRGLEYDETLLSVSATGQTDTRPDQAQFQAGISNASKSAKEASAANLKKIDQVVSALKQLGIAEKDIQTRAMSVQRVDWGDRQGLFEANNIINVIVRDVDKAGAAVTAASEAGANVISGPDLRLADPEKSANTAYAAAYKAARNRAEAYAKAADMKISRVLTIRDAGGVQGNRYMPAADAAAASGAVVYAEREEARPDTSRIMAGETNSTVAIQVDFALTEK</sequence>
<feature type="signal peptide" evidence="1">
    <location>
        <begin position="1"/>
        <end position="19"/>
    </location>
</feature>
<dbReference type="Gene3D" id="3.30.70.2970">
    <property type="entry name" value="Protein of unknown function (DUF541), domain 2"/>
    <property type="match status" value="1"/>
</dbReference>